<reference evidence="2" key="1">
    <citation type="submission" date="2019-04" db="EMBL/GenBank/DDBJ databases">
        <authorList>
            <person name="Brambilla D."/>
        </authorList>
    </citation>
    <scope>NUCLEOTIDE SEQUENCE</scope>
    <source>
        <strain evidence="2">BAL1</strain>
    </source>
</reference>
<name>A0A486XQP0_9GAMM</name>
<gene>
    <name evidence="2" type="ORF">BAL341_1944</name>
</gene>
<protein>
    <submittedName>
        <fullName evidence="2">SSU ribosomal protein S3p (S3e)</fullName>
    </submittedName>
</protein>
<feature type="region of interest" description="Disordered" evidence="1">
    <location>
        <begin position="28"/>
        <end position="77"/>
    </location>
</feature>
<proteinExistence type="predicted"/>
<organism evidence="2">
    <name type="scientific">Rheinheimera sp. BAL341</name>
    <dbReference type="NCBI Taxonomy" id="1708203"/>
    <lineage>
        <taxon>Bacteria</taxon>
        <taxon>Pseudomonadati</taxon>
        <taxon>Pseudomonadota</taxon>
        <taxon>Gammaproteobacteria</taxon>
        <taxon>Chromatiales</taxon>
        <taxon>Chromatiaceae</taxon>
        <taxon>Rheinheimera</taxon>
    </lineage>
</organism>
<dbReference type="GO" id="GO:0005840">
    <property type="term" value="C:ribosome"/>
    <property type="evidence" value="ECO:0007669"/>
    <property type="project" value="UniProtKB-KW"/>
</dbReference>
<accession>A0A486XQP0</accession>
<sequence>MLDLAASYGRRARDAASRDIDLSNFYAGGGSSGGGSGTGGGSGGGGSGGGIGGGWTPPGGGGGGWTPPGGGIFPPPGGGGGMCPASVARAVSDTPYVWAVSEGVDCDSYDPPEWSDRELNEEEKAALQEDLEDFNRLVSELDYFDTADEAANWLHEHGWFLTQKHGAEVASQIYQHDINRKFSIGKLVTSYHTAKVEGGDLNGSSPYKSPADAVLHADWHTHPNVGSDGFSLGDYQHRQRRFVSYQRGPYALYGTSLKYYDGIAAWSEYGGAPSPAVELPESIAIKYVECKQGYCL</sequence>
<evidence type="ECO:0000256" key="1">
    <source>
        <dbReference type="SAM" id="MobiDB-lite"/>
    </source>
</evidence>
<dbReference type="AlphaFoldDB" id="A0A486XQP0"/>
<dbReference type="EMBL" id="CAAJGR010000105">
    <property type="protein sequence ID" value="VHO04531.1"/>
    <property type="molecule type" value="Genomic_DNA"/>
</dbReference>
<keyword evidence="2" id="KW-0689">Ribosomal protein</keyword>
<keyword evidence="2" id="KW-0687">Ribonucleoprotein</keyword>
<evidence type="ECO:0000313" key="2">
    <source>
        <dbReference type="EMBL" id="VHO04531.1"/>
    </source>
</evidence>